<dbReference type="SFLD" id="SFLDG01017">
    <property type="entry name" value="Polyprenyl_Transferase_Like"/>
    <property type="match status" value="1"/>
</dbReference>
<dbReference type="NCBIfam" id="NF041169">
    <property type="entry name" value="f2_encap_cargo4"/>
    <property type="match status" value="1"/>
</dbReference>
<dbReference type="EMBL" id="JAENJH010000001">
    <property type="protein sequence ID" value="MBK1782841.1"/>
    <property type="molecule type" value="Genomic_DNA"/>
</dbReference>
<dbReference type="GO" id="GO:0046872">
    <property type="term" value="F:metal ion binding"/>
    <property type="evidence" value="ECO:0007669"/>
    <property type="project" value="UniProtKB-KW"/>
</dbReference>
<dbReference type="PANTHER" id="PTHR12001:SF86">
    <property type="entry name" value="GERANYLGERANYL DIPHOSPHATE SYNTHASE"/>
    <property type="match status" value="1"/>
</dbReference>
<proteinExistence type="inferred from homology"/>
<accession>A0A934QM50</accession>
<dbReference type="AlphaFoldDB" id="A0A934QM50"/>
<evidence type="ECO:0000256" key="3">
    <source>
        <dbReference type="RuleBase" id="RU004466"/>
    </source>
</evidence>
<gene>
    <name evidence="4" type="ORF">JHE00_00785</name>
</gene>
<dbReference type="CDD" id="cd00685">
    <property type="entry name" value="Trans_IPPS_HT"/>
    <property type="match status" value="1"/>
</dbReference>
<dbReference type="Pfam" id="PF00348">
    <property type="entry name" value="polyprenyl_synt"/>
    <property type="match status" value="1"/>
</dbReference>
<dbReference type="InterPro" id="IPR000092">
    <property type="entry name" value="Polyprenyl_synt"/>
</dbReference>
<reference evidence="4" key="1">
    <citation type="submission" date="2020-12" db="EMBL/GenBank/DDBJ databases">
        <title>Prauserella sp. ASG 168, a novel actinomycete isolated from cave rock.</title>
        <authorList>
            <person name="Suriyachadkun C."/>
        </authorList>
    </citation>
    <scope>NUCLEOTIDE SEQUENCE</scope>
    <source>
        <strain evidence="4">ASG 168</strain>
    </source>
</reference>
<protein>
    <submittedName>
        <fullName evidence="4">Polyprenyl synthetase family protein</fullName>
    </submittedName>
</protein>
<evidence type="ECO:0000256" key="1">
    <source>
        <dbReference type="ARBA" id="ARBA00022723"/>
    </source>
</evidence>
<organism evidence="4 5">
    <name type="scientific">Prauserella cavernicola</name>
    <dbReference type="NCBI Taxonomy" id="2800127"/>
    <lineage>
        <taxon>Bacteria</taxon>
        <taxon>Bacillati</taxon>
        <taxon>Actinomycetota</taxon>
        <taxon>Actinomycetes</taxon>
        <taxon>Pseudonocardiales</taxon>
        <taxon>Pseudonocardiaceae</taxon>
        <taxon>Prauserella</taxon>
    </lineage>
</organism>
<dbReference type="SUPFAM" id="SSF48576">
    <property type="entry name" value="Terpenoid synthases"/>
    <property type="match status" value="1"/>
</dbReference>
<dbReference type="PANTHER" id="PTHR12001">
    <property type="entry name" value="GERANYLGERANYL PYROPHOSPHATE SYNTHASE"/>
    <property type="match status" value="1"/>
</dbReference>
<dbReference type="PROSITE" id="PS00444">
    <property type="entry name" value="POLYPRENYL_SYNTHASE_2"/>
    <property type="match status" value="1"/>
</dbReference>
<comment type="similarity">
    <text evidence="3">Belongs to the FPP/GGPP synthase family.</text>
</comment>
<evidence type="ECO:0000313" key="5">
    <source>
        <dbReference type="Proteomes" id="UP000635245"/>
    </source>
</evidence>
<keyword evidence="5" id="KW-1185">Reference proteome</keyword>
<evidence type="ECO:0000313" key="4">
    <source>
        <dbReference type="EMBL" id="MBK1782841.1"/>
    </source>
</evidence>
<dbReference type="Proteomes" id="UP000635245">
    <property type="component" value="Unassembled WGS sequence"/>
</dbReference>
<dbReference type="RefSeq" id="WP_200313705.1">
    <property type="nucleotide sequence ID" value="NZ_JAENJH010000001.1"/>
</dbReference>
<comment type="caution">
    <text evidence="4">The sequence shown here is derived from an EMBL/GenBank/DDBJ whole genome shotgun (WGS) entry which is preliminary data.</text>
</comment>
<dbReference type="Gene3D" id="1.10.600.10">
    <property type="entry name" value="Farnesyl Diphosphate Synthase"/>
    <property type="match status" value="1"/>
</dbReference>
<keyword evidence="3" id="KW-0808">Transferase</keyword>
<dbReference type="InterPro" id="IPR008949">
    <property type="entry name" value="Isoprenoid_synthase_dom_sf"/>
</dbReference>
<evidence type="ECO:0000256" key="2">
    <source>
        <dbReference type="ARBA" id="ARBA00022842"/>
    </source>
</evidence>
<dbReference type="SFLD" id="SFLDS00005">
    <property type="entry name" value="Isoprenoid_Synthase_Type_I"/>
    <property type="match status" value="1"/>
</dbReference>
<dbReference type="PROSITE" id="PS00723">
    <property type="entry name" value="POLYPRENYL_SYNTHASE_1"/>
    <property type="match status" value="1"/>
</dbReference>
<keyword evidence="2" id="KW-0460">Magnesium</keyword>
<keyword evidence="1" id="KW-0479">Metal-binding</keyword>
<dbReference type="InterPro" id="IPR033749">
    <property type="entry name" value="Polyprenyl_synt_CS"/>
</dbReference>
<dbReference type="GO" id="GO:0004659">
    <property type="term" value="F:prenyltransferase activity"/>
    <property type="evidence" value="ECO:0007669"/>
    <property type="project" value="InterPro"/>
</dbReference>
<sequence length="343" mass="35592">MATPTAVHIRTTTEILTDTRSTVDPELRDAVNTLPPPMRHLGGYHLGWWDEHGTEASAPAGKALRPALVLLAAEAVGGRAGRALPSAVAVELVHNFSLLHDDVMDGDVTRRHRATAWSVFGASPAVLAGNSLLALAYEVLVAGGAGSEAARTLGAAVQDLMAGQHADLDFEDRTDVTLPECARMAEQKTGALLGCACALGALAGGAPAEQVSLVGRFGQRLGLAFQIVDDLLGIWGTEAVTGKPAYSDLRNRKKSLPVVAALTSGTAAGGELARLYAGSDPIEGDDLVRAAELIAAAGGRGWCQARADALLDQAWRDLTTAGVVPRATAELGALARLVTQRDH</sequence>
<name>A0A934QM50_9PSEU</name>
<dbReference type="GO" id="GO:0008299">
    <property type="term" value="P:isoprenoid biosynthetic process"/>
    <property type="evidence" value="ECO:0007669"/>
    <property type="project" value="InterPro"/>
</dbReference>